<evidence type="ECO:0000313" key="2">
    <source>
        <dbReference type="Proteomes" id="UP001242010"/>
    </source>
</evidence>
<reference evidence="2" key="1">
    <citation type="journal article" date="2023" name="Int. J. Syst. Evol. Microbiol.">
        <title>Mesoterricola silvestris gen. nov., sp. nov., Mesoterricola sediminis sp. nov., Geothrix oryzae sp. nov., Geothrix edaphica sp. nov., Geothrix rubra sp. nov., and Geothrix limicola sp. nov., six novel members of Acidobacteriota isolated from soils.</title>
        <authorList>
            <person name="Itoh H."/>
            <person name="Sugisawa Y."/>
            <person name="Mise K."/>
            <person name="Xu Z."/>
            <person name="Kuniyasu M."/>
            <person name="Ushijima N."/>
            <person name="Kawano K."/>
            <person name="Kobayashi E."/>
            <person name="Shiratori Y."/>
            <person name="Masuda Y."/>
            <person name="Senoo K."/>
        </authorList>
    </citation>
    <scope>NUCLEOTIDE SEQUENCE [LARGE SCALE GENOMIC DNA]</scope>
    <source>
        <strain evidence="2">Red222</strain>
    </source>
</reference>
<proteinExistence type="predicted"/>
<gene>
    <name evidence="1" type="ORF">GETHOR_09160</name>
</gene>
<keyword evidence="2" id="KW-1185">Reference proteome</keyword>
<organism evidence="1 2">
    <name type="scientific">Geothrix oryzae</name>
    <dbReference type="NCBI Taxonomy" id="2927975"/>
    <lineage>
        <taxon>Bacteria</taxon>
        <taxon>Pseudomonadati</taxon>
        <taxon>Acidobacteriota</taxon>
        <taxon>Holophagae</taxon>
        <taxon>Holophagales</taxon>
        <taxon>Holophagaceae</taxon>
        <taxon>Geothrix</taxon>
    </lineage>
</organism>
<name>A0ABM8DPJ4_9BACT</name>
<accession>A0ABM8DPJ4</accession>
<evidence type="ECO:0008006" key="3">
    <source>
        <dbReference type="Google" id="ProtNLM"/>
    </source>
</evidence>
<sequence length="244" mass="26861">MEIKVRRMLRVLMPLVCTGISLQAGEWELGGSFAIGQESKGTISSNGNFPVMPYTVVTSRFTGLWYQGGVHVGYQVARRGLWGLWLQGQYSEGLSHPSLYHSGENYAVGSTLRETYNGSADYKSTLLGVTVTRQLPVGEVGLSLGSRSHDMSISGRRQTQVNGTFTYDQYSVSHNYRDMLVAVSYTLTQDQGGFRSFQKISLGTGFGSSIPAVNPGPNDWRMSEAYLAQIRPSRDVRITLGVRL</sequence>
<dbReference type="Proteomes" id="UP001242010">
    <property type="component" value="Chromosome"/>
</dbReference>
<evidence type="ECO:0000313" key="1">
    <source>
        <dbReference type="EMBL" id="BDU68815.1"/>
    </source>
</evidence>
<dbReference type="RefSeq" id="WP_286355451.1">
    <property type="nucleotide sequence ID" value="NZ_AP027079.1"/>
</dbReference>
<dbReference type="EMBL" id="AP027079">
    <property type="protein sequence ID" value="BDU68815.1"/>
    <property type="molecule type" value="Genomic_DNA"/>
</dbReference>
<protein>
    <recommendedName>
        <fullName evidence="3">Outer membrane protein beta-barrel domain-containing protein</fullName>
    </recommendedName>
</protein>